<feature type="transmembrane region" description="Helical" evidence="1">
    <location>
        <begin position="426"/>
        <end position="443"/>
    </location>
</feature>
<keyword evidence="1" id="KW-0812">Transmembrane</keyword>
<evidence type="ECO:0000313" key="3">
    <source>
        <dbReference type="Proteomes" id="UP000198728"/>
    </source>
</evidence>
<dbReference type="Proteomes" id="UP000198728">
    <property type="component" value="Unassembled WGS sequence"/>
</dbReference>
<protein>
    <submittedName>
        <fullName evidence="2">Uncharacterized membrane-anchored protein</fullName>
    </submittedName>
</protein>
<dbReference type="InterPro" id="IPR021830">
    <property type="entry name" value="DUF3422"/>
</dbReference>
<dbReference type="AlphaFoldDB" id="A0A1I1G9U0"/>
<accession>A0A1I1G9U0</accession>
<gene>
    <name evidence="2" type="ORF">SAMN04488094_102476</name>
</gene>
<keyword evidence="3" id="KW-1185">Reference proteome</keyword>
<proteinExistence type="predicted"/>
<keyword evidence="1" id="KW-1133">Transmembrane helix</keyword>
<dbReference type="STRING" id="441112.SAMN04488094_102476"/>
<reference evidence="2 3" key="1">
    <citation type="submission" date="2016-10" db="EMBL/GenBank/DDBJ databases">
        <authorList>
            <person name="de Groot N.N."/>
        </authorList>
    </citation>
    <scope>NUCLEOTIDE SEQUENCE [LARGE SCALE GENOMIC DNA]</scope>
    <source>
        <strain evidence="2 3">DSM 19548</strain>
    </source>
</reference>
<dbReference type="Pfam" id="PF11902">
    <property type="entry name" value="DUF3422"/>
    <property type="match status" value="1"/>
</dbReference>
<evidence type="ECO:0000256" key="1">
    <source>
        <dbReference type="SAM" id="Phobius"/>
    </source>
</evidence>
<organism evidence="2 3">
    <name type="scientific">Tropicimonas isoalkanivorans</name>
    <dbReference type="NCBI Taxonomy" id="441112"/>
    <lineage>
        <taxon>Bacteria</taxon>
        <taxon>Pseudomonadati</taxon>
        <taxon>Pseudomonadota</taxon>
        <taxon>Alphaproteobacteria</taxon>
        <taxon>Rhodobacterales</taxon>
        <taxon>Roseobacteraceae</taxon>
        <taxon>Tropicimonas</taxon>
    </lineage>
</organism>
<sequence length="451" mass="50555">MRRNLFTGLFPQGYLALMSDPAPAPVPSDHPRRYELANELHARPFPEVSAPCRAMYLAFKQPRDAATRDRAEDRAHLVVLLDRFGAPHPKPGATHWIGRLGRHTLKWECHTEFTTYTLFLDGLEARPFDPADYEVLPANWLAAAPGLRIASAMIRIEVLENGAEEAVAERLDEWFVAESLSAGYVLDEVAIVASDFRIDTAGHVRFALFVRPDVGARRIGRIVQRLTEIEIYSAMSLLGLPRARDVSARMGEIDKQLVTLMSDLTGDSRPAEEALGKLLNVSAELENLLATASFRFGATAAYEAIVHDRVRVLRESRFAGRQLFSEFVSRRYDPAMRTIRSTEARLRTMAERAARAGDLLRTRVDVERQAQNQRLLESMDRRADLALKLQHTVEGLSVVAISYYALNLASYATYPFYEAVGLSKGLATALLTPVVVLVVFLMIRRIRKGMH</sequence>
<dbReference type="EMBL" id="FOLG01000002">
    <property type="protein sequence ID" value="SFC08321.1"/>
    <property type="molecule type" value="Genomic_DNA"/>
</dbReference>
<evidence type="ECO:0000313" key="2">
    <source>
        <dbReference type="EMBL" id="SFC08321.1"/>
    </source>
</evidence>
<name>A0A1I1G9U0_9RHOB</name>
<keyword evidence="1" id="KW-0472">Membrane</keyword>